<accession>C7NJF1</accession>
<feature type="region of interest" description="Disordered" evidence="1">
    <location>
        <begin position="1"/>
        <end position="25"/>
    </location>
</feature>
<evidence type="ECO:0000259" key="2">
    <source>
        <dbReference type="Pfam" id="PF02720"/>
    </source>
</evidence>
<sequence length="524" mass="56627">MDLVDGIGTRGAPTTSGAGDGLRGAGGVVGDPHAVVRVALEQANSAADRLIDAVAQLGAHPEALDAATLERFVQDVQRLVNRHDRVRVRALDVVRRTREAGHAHHDDDAQYTSGRTRTDTRRTHHDNTLARALGNQPRPPAAGLPGGADGGAGSGLGDDAGAAPQLGDGAGAGSAQSPTAQAWDDGLINRDQALIITRALDDLPDHLSTEQRLAVETGLVAKAQRMSLTRLRKAAQRALGELDLPQEQVDAHHNELVRNEENAAWEAANFWITDRGDGTMYGQFTLPVLQGRMLEKALHALTSPRRLAHKKRARAEGTGLEGASWKDTQIDWAHERGKALAELINHLPTDKLGSKVNAILLVTTDLETLRGETDRAGVTDTGDAVSAEQTRHLAANAGIIPLVMDGASQPLDLGRQRRFFTDTQRAALATKYTSCAERDCDRPFAWCEIHHDRPFHPRRGPDGELLHRGGGRTDHANGIPLCGPHHHRTEDPRYTYTTTRDERGAATVTFRRRRPGDPGEAVTR</sequence>
<dbReference type="EMBL" id="CP001686">
    <property type="protein sequence ID" value="ACV05281.1"/>
    <property type="molecule type" value="Genomic_DNA"/>
</dbReference>
<evidence type="ECO:0000313" key="3">
    <source>
        <dbReference type="EMBL" id="ACV05281.1"/>
    </source>
</evidence>
<dbReference type="CDD" id="cd00085">
    <property type="entry name" value="HNHc"/>
    <property type="match status" value="1"/>
</dbReference>
<dbReference type="eggNOG" id="COG1403">
    <property type="taxonomic scope" value="Bacteria"/>
</dbReference>
<dbReference type="Proteomes" id="UP000006666">
    <property type="component" value="Chromosome"/>
</dbReference>
<proteinExistence type="predicted"/>
<dbReference type="InterPro" id="IPR003870">
    <property type="entry name" value="DUF222"/>
</dbReference>
<dbReference type="InterPro" id="IPR003615">
    <property type="entry name" value="HNH_nuc"/>
</dbReference>
<feature type="domain" description="DUF222" evidence="2">
    <location>
        <begin position="179"/>
        <end position="430"/>
    </location>
</feature>
<feature type="compositionally biased region" description="Basic and acidic residues" evidence="1">
    <location>
        <begin position="97"/>
        <end position="108"/>
    </location>
</feature>
<evidence type="ECO:0000256" key="1">
    <source>
        <dbReference type="SAM" id="MobiDB-lite"/>
    </source>
</evidence>
<dbReference type="KEGG" id="kse:Ksed_01940"/>
<feature type="region of interest" description="Disordered" evidence="1">
    <location>
        <begin position="97"/>
        <end position="179"/>
    </location>
</feature>
<protein>
    <recommendedName>
        <fullName evidence="2">DUF222 domain-containing protein</fullName>
    </recommendedName>
</protein>
<organism evidence="3 4">
    <name type="scientific">Kytococcus sedentarius (strain ATCC 14392 / DSM 20547 / JCM 11482 / CCUG 33030 / NBRC 15357 / NCTC 11040 / CCM 314 / 541)</name>
    <name type="common">Micrococcus sedentarius</name>
    <dbReference type="NCBI Taxonomy" id="478801"/>
    <lineage>
        <taxon>Bacteria</taxon>
        <taxon>Bacillati</taxon>
        <taxon>Actinomycetota</taxon>
        <taxon>Actinomycetes</taxon>
        <taxon>Micrococcales</taxon>
        <taxon>Kytococcaceae</taxon>
        <taxon>Kytococcus</taxon>
    </lineage>
</organism>
<feature type="compositionally biased region" description="Gly residues" evidence="1">
    <location>
        <begin position="144"/>
        <end position="158"/>
    </location>
</feature>
<dbReference type="Pfam" id="PF02720">
    <property type="entry name" value="DUF222"/>
    <property type="match status" value="1"/>
</dbReference>
<keyword evidence="4" id="KW-1185">Reference proteome</keyword>
<name>C7NJF1_KYTSD</name>
<dbReference type="AlphaFoldDB" id="C7NJF1"/>
<reference evidence="3 4" key="1">
    <citation type="journal article" date="2009" name="Stand. Genomic Sci.">
        <title>Complete genome sequence of Kytococcus sedentarius type strain (541).</title>
        <authorList>
            <person name="Sims D."/>
            <person name="Brettin T."/>
            <person name="Detter J.C."/>
            <person name="Han C."/>
            <person name="Lapidus A."/>
            <person name="Copeland A."/>
            <person name="Glavina Del Rio T."/>
            <person name="Nolan M."/>
            <person name="Chen F."/>
            <person name="Lucas S."/>
            <person name="Tice H."/>
            <person name="Cheng J.F."/>
            <person name="Bruce D."/>
            <person name="Goodwin L."/>
            <person name="Pitluck S."/>
            <person name="Ovchinnikova G."/>
            <person name="Pati A."/>
            <person name="Ivanova N."/>
            <person name="Mavrommatis K."/>
            <person name="Chen A."/>
            <person name="Palaniappan K."/>
            <person name="D'haeseleer P."/>
            <person name="Chain P."/>
            <person name="Bristow J."/>
            <person name="Eisen J.A."/>
            <person name="Markowitz V."/>
            <person name="Hugenholtz P."/>
            <person name="Schneider S."/>
            <person name="Goker M."/>
            <person name="Pukall R."/>
            <person name="Kyrpides N.C."/>
            <person name="Klenk H.P."/>
        </authorList>
    </citation>
    <scope>NUCLEOTIDE SEQUENCE [LARGE SCALE GENOMIC DNA]</scope>
    <source>
        <strain evidence="4">ATCC 14392 / DSM 20547 / JCM 11482 / CCUG 33030 / NBRC 15357 / NCTC 11040 / CCM 314 / 541</strain>
    </source>
</reference>
<dbReference type="STRING" id="478801.Ksed_01940"/>
<dbReference type="HOGENOM" id="CLU_022065_5_4_11"/>
<dbReference type="RefSeq" id="WP_012801700.1">
    <property type="nucleotide sequence ID" value="NC_013169.1"/>
</dbReference>
<feature type="compositionally biased region" description="Basic and acidic residues" evidence="1">
    <location>
        <begin position="116"/>
        <end position="128"/>
    </location>
</feature>
<gene>
    <name evidence="3" type="ordered locus">Ksed_01940</name>
</gene>
<feature type="region of interest" description="Disordered" evidence="1">
    <location>
        <begin position="498"/>
        <end position="524"/>
    </location>
</feature>
<evidence type="ECO:0000313" key="4">
    <source>
        <dbReference type="Proteomes" id="UP000006666"/>
    </source>
</evidence>